<proteinExistence type="predicted"/>
<organism evidence="4 5">
    <name type="scientific">Flavobacterium branchiarum</name>
    <dbReference type="NCBI Taxonomy" id="1114870"/>
    <lineage>
        <taxon>Bacteria</taxon>
        <taxon>Pseudomonadati</taxon>
        <taxon>Bacteroidota</taxon>
        <taxon>Flavobacteriia</taxon>
        <taxon>Flavobacteriales</taxon>
        <taxon>Flavobacteriaceae</taxon>
        <taxon>Flavobacterium</taxon>
    </lineage>
</organism>
<evidence type="ECO:0000256" key="1">
    <source>
        <dbReference type="ARBA" id="ARBA00022729"/>
    </source>
</evidence>
<gene>
    <name evidence="4" type="ORF">ACFFUQ_16060</name>
</gene>
<feature type="signal peptide" evidence="2">
    <location>
        <begin position="1"/>
        <end position="18"/>
    </location>
</feature>
<dbReference type="RefSeq" id="WP_290267974.1">
    <property type="nucleotide sequence ID" value="NZ_JAUFQQ010000005.1"/>
</dbReference>
<dbReference type="NCBIfam" id="TIGR04183">
    <property type="entry name" value="Por_Secre_tail"/>
    <property type="match status" value="1"/>
</dbReference>
<evidence type="ECO:0000256" key="2">
    <source>
        <dbReference type="SAM" id="SignalP"/>
    </source>
</evidence>
<keyword evidence="1 2" id="KW-0732">Signal</keyword>
<sequence length="506" mass="55305">MKRTLLYLLLFTTFNFYAQINPIVHCDGNTIFDLTSRESEIIGNLNPAETTVSYHISKFDADRGAYPIPNPTSFQSTGTSTIYAQIINERSISAIVKSFQLKVSATPLTLDGTVKYSGCVKSVTSLNASGGTFSYQYSKDGTNYQIEPYFYDMGPGSHTVYVKDSNNCTATTTMIVQDINIPRLEIRSVATMPRCNGASDAQIMTIVSGGTPPYNLSILEKPDAFVYLNNNFYTINNMSAGQYTVLVKDASGICSEINHIQIQETKAITAATTITDQTITVIANGGTNQYTYAISPTLNQFSGNNVFANLAPDTYEIIVRDSNFCTSEILNLTVTPPAPLVDGKNTITQSFNVGQTLADINIQVTGIKWYSNAVSPSGKTKRTTETQLPPTTVLVDGTTYYASQTINGIESKERLAVTAKLNTLSTPDFILSNFKYHPNPVKNTLSIDNTAVIDEATLFSVSGKVIFDKKINSMHSDLDLSHLATGIYILKVKSEGQEKTIKIVKE</sequence>
<dbReference type="EMBL" id="JBHMEX010000052">
    <property type="protein sequence ID" value="MFB9065537.1"/>
    <property type="molecule type" value="Genomic_DNA"/>
</dbReference>
<evidence type="ECO:0000313" key="5">
    <source>
        <dbReference type="Proteomes" id="UP001589589"/>
    </source>
</evidence>
<feature type="chain" id="PRO_5045690442" evidence="2">
    <location>
        <begin position="19"/>
        <end position="506"/>
    </location>
</feature>
<feature type="domain" description="Secretion system C-terminal sorting" evidence="3">
    <location>
        <begin position="438"/>
        <end position="503"/>
    </location>
</feature>
<evidence type="ECO:0000259" key="3">
    <source>
        <dbReference type="Pfam" id="PF18962"/>
    </source>
</evidence>
<reference evidence="4 5" key="1">
    <citation type="submission" date="2024-09" db="EMBL/GenBank/DDBJ databases">
        <authorList>
            <person name="Sun Q."/>
            <person name="Mori K."/>
        </authorList>
    </citation>
    <scope>NUCLEOTIDE SEQUENCE [LARGE SCALE GENOMIC DNA]</scope>
    <source>
        <strain evidence="4 5">CECT 7908</strain>
    </source>
</reference>
<comment type="caution">
    <text evidence="4">The sequence shown here is derived from an EMBL/GenBank/DDBJ whole genome shotgun (WGS) entry which is preliminary data.</text>
</comment>
<protein>
    <submittedName>
        <fullName evidence="4">T9SS type A sorting domain-containing protein</fullName>
    </submittedName>
</protein>
<keyword evidence="5" id="KW-1185">Reference proteome</keyword>
<name>A0ABV5FPT4_9FLAO</name>
<accession>A0ABV5FPT4</accession>
<dbReference type="Pfam" id="PF18962">
    <property type="entry name" value="Por_Secre_tail"/>
    <property type="match status" value="1"/>
</dbReference>
<dbReference type="Proteomes" id="UP001589589">
    <property type="component" value="Unassembled WGS sequence"/>
</dbReference>
<evidence type="ECO:0000313" key="4">
    <source>
        <dbReference type="EMBL" id="MFB9065537.1"/>
    </source>
</evidence>
<dbReference type="InterPro" id="IPR026444">
    <property type="entry name" value="Secre_tail"/>
</dbReference>